<organism evidence="2 3">
    <name type="scientific">Prorocentrum cordatum</name>
    <dbReference type="NCBI Taxonomy" id="2364126"/>
    <lineage>
        <taxon>Eukaryota</taxon>
        <taxon>Sar</taxon>
        <taxon>Alveolata</taxon>
        <taxon>Dinophyceae</taxon>
        <taxon>Prorocentrales</taxon>
        <taxon>Prorocentraceae</taxon>
        <taxon>Prorocentrum</taxon>
    </lineage>
</organism>
<dbReference type="Proteomes" id="UP001189429">
    <property type="component" value="Unassembled WGS sequence"/>
</dbReference>
<protein>
    <submittedName>
        <fullName evidence="2">Uncharacterized protein</fullName>
    </submittedName>
</protein>
<keyword evidence="3" id="KW-1185">Reference proteome</keyword>
<accession>A0ABN9XX02</accession>
<reference evidence="2" key="1">
    <citation type="submission" date="2023-10" db="EMBL/GenBank/DDBJ databases">
        <authorList>
            <person name="Chen Y."/>
            <person name="Shah S."/>
            <person name="Dougan E. K."/>
            <person name="Thang M."/>
            <person name="Chan C."/>
        </authorList>
    </citation>
    <scope>NUCLEOTIDE SEQUENCE [LARGE SCALE GENOMIC DNA]</scope>
</reference>
<sequence length="359" mass="38870">AVLGQDVSLGHHPRTRTRAAAATQSASVQHALEAAMATDLLRGAASTGDWARAADWALRRALATVEAVPVEQEWQELRGHLQEALEEAADPRSRAARVAAAYDLLVDHRRLPEDRAEHLEAGKDVRDALILCCVQSIGTHSDYTLFDSACSAAFGRQVPRTPQLGPQGSLYAQLHHSYQQLFKHVDGRFISSSKWQGRRRVRRSGAPPANWEPAPEAELDESAGESSESAPAEPPAQWSAGGASPATLGAALPCCGAARPARVPVDLQVPKEWRQGVDDLLEAVADRGMKAEVVHGSVERLGCRLKEIDRSCYDSTPGQRLCSDLLGALSICLWHVPRTCQCITLRACLTHVQVGLTMR</sequence>
<gene>
    <name evidence="2" type="ORF">PCOR1329_LOCUS80618</name>
</gene>
<evidence type="ECO:0000256" key="1">
    <source>
        <dbReference type="SAM" id="MobiDB-lite"/>
    </source>
</evidence>
<feature type="compositionally biased region" description="Low complexity" evidence="1">
    <location>
        <begin position="224"/>
        <end position="240"/>
    </location>
</feature>
<dbReference type="EMBL" id="CAUYUJ010021440">
    <property type="protein sequence ID" value="CAK0904665.1"/>
    <property type="molecule type" value="Genomic_DNA"/>
</dbReference>
<evidence type="ECO:0000313" key="2">
    <source>
        <dbReference type="EMBL" id="CAK0904665.1"/>
    </source>
</evidence>
<feature type="non-terminal residue" evidence="2">
    <location>
        <position position="1"/>
    </location>
</feature>
<name>A0ABN9XX02_9DINO</name>
<feature type="region of interest" description="Disordered" evidence="1">
    <location>
        <begin position="196"/>
        <end position="242"/>
    </location>
</feature>
<evidence type="ECO:0000313" key="3">
    <source>
        <dbReference type="Proteomes" id="UP001189429"/>
    </source>
</evidence>
<comment type="caution">
    <text evidence="2">The sequence shown here is derived from an EMBL/GenBank/DDBJ whole genome shotgun (WGS) entry which is preliminary data.</text>
</comment>
<proteinExistence type="predicted"/>